<dbReference type="AlphaFoldDB" id="A0A1B7N976"/>
<sequence>MMDELLLECPIHLDGVPLKDVRTFKCGHGFCEACINTLFAGPSPFQCPTCRQCIKREDGRHIFLNLHRSLTQPTTQSIRRASDVDNDLTLVDDGDSIIECVPSLRKRMYGYVAEISRLQHRSEQLQRQVSATREKHDTLKVNCQALRLEHAALRNRCTNLESQHNKAQRISMNFQKKHEAAASDAQQWRESCMKAQADARAARKATKARDEVIAGLVNMEIESQCRAHRNKVAGIRSLLVIDGDVRKLVHALDGDDDEAEVRYRLGVDFTSEWNFERVREEDTIKGSMIRQGIESPCGRTDARLRSTQLESGY</sequence>
<evidence type="ECO:0000256" key="4">
    <source>
        <dbReference type="PROSITE-ProRule" id="PRU00175"/>
    </source>
</evidence>
<gene>
    <name evidence="7" type="ORF">K503DRAFT_854710</name>
</gene>
<keyword evidence="2 4" id="KW-0863">Zinc-finger</keyword>
<reference evidence="7 8" key="1">
    <citation type="submission" date="2016-06" db="EMBL/GenBank/DDBJ databases">
        <title>Comparative genomics of the ectomycorrhizal sister species Rhizopogon vinicolor and Rhizopogon vesiculosus (Basidiomycota: Boletales) reveals a divergence of the mating type B locus.</title>
        <authorList>
            <consortium name="DOE Joint Genome Institute"/>
            <person name="Mujic A.B."/>
            <person name="Kuo A."/>
            <person name="Tritt A."/>
            <person name="Lipzen A."/>
            <person name="Chen C."/>
            <person name="Johnson J."/>
            <person name="Sharma A."/>
            <person name="Barry K."/>
            <person name="Grigoriev I.V."/>
            <person name="Spatafora J.W."/>
        </authorList>
    </citation>
    <scope>NUCLEOTIDE SEQUENCE [LARGE SCALE GENOMIC DNA]</scope>
    <source>
        <strain evidence="7 8">AM-OR11-026</strain>
    </source>
</reference>
<evidence type="ECO:0000313" key="7">
    <source>
        <dbReference type="EMBL" id="OAX41389.1"/>
    </source>
</evidence>
<feature type="domain" description="RING-type" evidence="6">
    <location>
        <begin position="9"/>
        <end position="51"/>
    </location>
</feature>
<accession>A0A1B7N976</accession>
<keyword evidence="8" id="KW-1185">Reference proteome</keyword>
<dbReference type="Gene3D" id="3.30.40.10">
    <property type="entry name" value="Zinc/RING finger domain, C3HC4 (zinc finger)"/>
    <property type="match status" value="1"/>
</dbReference>
<evidence type="ECO:0000313" key="8">
    <source>
        <dbReference type="Proteomes" id="UP000092154"/>
    </source>
</evidence>
<dbReference type="OrthoDB" id="6105938at2759"/>
<dbReference type="PROSITE" id="PS00518">
    <property type="entry name" value="ZF_RING_1"/>
    <property type="match status" value="1"/>
</dbReference>
<protein>
    <recommendedName>
        <fullName evidence="6">RING-type domain-containing protein</fullName>
    </recommendedName>
</protein>
<evidence type="ECO:0000256" key="3">
    <source>
        <dbReference type="ARBA" id="ARBA00022833"/>
    </source>
</evidence>
<dbReference type="GO" id="GO:0008270">
    <property type="term" value="F:zinc ion binding"/>
    <property type="evidence" value="ECO:0007669"/>
    <property type="project" value="UniProtKB-KW"/>
</dbReference>
<dbReference type="InterPro" id="IPR013083">
    <property type="entry name" value="Znf_RING/FYVE/PHD"/>
</dbReference>
<dbReference type="InterPro" id="IPR017907">
    <property type="entry name" value="Znf_RING_CS"/>
</dbReference>
<dbReference type="PROSITE" id="PS50089">
    <property type="entry name" value="ZF_RING_2"/>
    <property type="match status" value="1"/>
</dbReference>
<organism evidence="7 8">
    <name type="scientific">Rhizopogon vinicolor AM-OR11-026</name>
    <dbReference type="NCBI Taxonomy" id="1314800"/>
    <lineage>
        <taxon>Eukaryota</taxon>
        <taxon>Fungi</taxon>
        <taxon>Dikarya</taxon>
        <taxon>Basidiomycota</taxon>
        <taxon>Agaricomycotina</taxon>
        <taxon>Agaricomycetes</taxon>
        <taxon>Agaricomycetidae</taxon>
        <taxon>Boletales</taxon>
        <taxon>Suillineae</taxon>
        <taxon>Rhizopogonaceae</taxon>
        <taxon>Rhizopogon</taxon>
    </lineage>
</organism>
<dbReference type="InterPro" id="IPR018957">
    <property type="entry name" value="Znf_C3HC4_RING-type"/>
</dbReference>
<proteinExistence type="predicted"/>
<dbReference type="STRING" id="1314800.A0A1B7N976"/>
<dbReference type="Pfam" id="PF00097">
    <property type="entry name" value="zf-C3HC4"/>
    <property type="match status" value="1"/>
</dbReference>
<keyword evidence="5" id="KW-0175">Coiled coil</keyword>
<dbReference type="InParanoid" id="A0A1B7N976"/>
<keyword evidence="1" id="KW-0479">Metal-binding</keyword>
<keyword evidence="3" id="KW-0862">Zinc</keyword>
<dbReference type="Proteomes" id="UP000092154">
    <property type="component" value="Unassembled WGS sequence"/>
</dbReference>
<name>A0A1B7N976_9AGAM</name>
<dbReference type="SMART" id="SM00184">
    <property type="entry name" value="RING"/>
    <property type="match status" value="1"/>
</dbReference>
<dbReference type="EMBL" id="KV448182">
    <property type="protein sequence ID" value="OAX41389.1"/>
    <property type="molecule type" value="Genomic_DNA"/>
</dbReference>
<evidence type="ECO:0000259" key="6">
    <source>
        <dbReference type="PROSITE" id="PS50089"/>
    </source>
</evidence>
<dbReference type="SUPFAM" id="SSF57850">
    <property type="entry name" value="RING/U-box"/>
    <property type="match status" value="1"/>
</dbReference>
<evidence type="ECO:0000256" key="1">
    <source>
        <dbReference type="ARBA" id="ARBA00022723"/>
    </source>
</evidence>
<evidence type="ECO:0000256" key="2">
    <source>
        <dbReference type="ARBA" id="ARBA00022771"/>
    </source>
</evidence>
<feature type="coiled-coil region" evidence="5">
    <location>
        <begin position="115"/>
        <end position="170"/>
    </location>
</feature>
<dbReference type="InterPro" id="IPR001841">
    <property type="entry name" value="Znf_RING"/>
</dbReference>
<evidence type="ECO:0000256" key="5">
    <source>
        <dbReference type="SAM" id="Coils"/>
    </source>
</evidence>